<evidence type="ECO:0000313" key="2">
    <source>
        <dbReference type="Proteomes" id="UP000321793"/>
    </source>
</evidence>
<organism evidence="1 2">
    <name type="scientific">Knoellia locipacati</name>
    <dbReference type="NCBI Taxonomy" id="882824"/>
    <lineage>
        <taxon>Bacteria</taxon>
        <taxon>Bacillati</taxon>
        <taxon>Actinomycetota</taxon>
        <taxon>Actinomycetes</taxon>
        <taxon>Micrococcales</taxon>
        <taxon>Intrasporangiaceae</taxon>
        <taxon>Knoellia</taxon>
    </lineage>
</organism>
<proteinExistence type="predicted"/>
<sequence length="53" mass="5969">MTLERLVTLGGVLTEEVEAPDYAGEVIGPTLLTISDRIQPEMPRPDPWRGDWF</sequence>
<gene>
    <name evidence="1" type="ORF">KLO01_27600</name>
</gene>
<protein>
    <submittedName>
        <fullName evidence="1">Uncharacterized protein</fullName>
    </submittedName>
</protein>
<evidence type="ECO:0000313" key="1">
    <source>
        <dbReference type="EMBL" id="GEQ14713.1"/>
    </source>
</evidence>
<name>A0A512T3I1_9MICO</name>
<dbReference type="EMBL" id="BKBA01000009">
    <property type="protein sequence ID" value="GEQ14713.1"/>
    <property type="molecule type" value="Genomic_DNA"/>
</dbReference>
<accession>A0A512T3I1</accession>
<keyword evidence="2" id="KW-1185">Reference proteome</keyword>
<comment type="caution">
    <text evidence="1">The sequence shown here is derived from an EMBL/GenBank/DDBJ whole genome shotgun (WGS) entry which is preliminary data.</text>
</comment>
<dbReference type="Proteomes" id="UP000321793">
    <property type="component" value="Unassembled WGS sequence"/>
</dbReference>
<reference evidence="1 2" key="1">
    <citation type="submission" date="2019-07" db="EMBL/GenBank/DDBJ databases">
        <title>Whole genome shotgun sequence of Knoellia locipacati NBRC 109775.</title>
        <authorList>
            <person name="Hosoyama A."/>
            <person name="Uohara A."/>
            <person name="Ohji S."/>
            <person name="Ichikawa N."/>
        </authorList>
    </citation>
    <scope>NUCLEOTIDE SEQUENCE [LARGE SCALE GENOMIC DNA]</scope>
    <source>
        <strain evidence="1 2">NBRC 109775</strain>
    </source>
</reference>
<dbReference type="AlphaFoldDB" id="A0A512T3I1"/>